<proteinExistence type="predicted"/>
<evidence type="ECO:0000313" key="1">
    <source>
        <dbReference type="EMBL" id="MDE1462583.1"/>
    </source>
</evidence>
<gene>
    <name evidence="1" type="ORF">ORQ98_11440</name>
</gene>
<comment type="caution">
    <text evidence="1">The sequence shown here is derived from an EMBL/GenBank/DDBJ whole genome shotgun (WGS) entry which is preliminary data.</text>
</comment>
<accession>A0ABT5UAU8</accession>
<dbReference type="EMBL" id="JAPMOU010000012">
    <property type="protein sequence ID" value="MDE1462583.1"/>
    <property type="molecule type" value="Genomic_DNA"/>
</dbReference>
<protein>
    <submittedName>
        <fullName evidence="1">Uncharacterized protein</fullName>
    </submittedName>
</protein>
<dbReference type="RefSeq" id="WP_274688940.1">
    <property type="nucleotide sequence ID" value="NZ_JAPMOU010000012.1"/>
</dbReference>
<organism evidence="1 2">
    <name type="scientific">Spartinivicinus poritis</name>
    <dbReference type="NCBI Taxonomy" id="2994640"/>
    <lineage>
        <taxon>Bacteria</taxon>
        <taxon>Pseudomonadati</taxon>
        <taxon>Pseudomonadota</taxon>
        <taxon>Gammaproteobacteria</taxon>
        <taxon>Oceanospirillales</taxon>
        <taxon>Zooshikellaceae</taxon>
        <taxon>Spartinivicinus</taxon>
    </lineage>
</organism>
<sequence length="269" mass="30657">MNDKEESHLTPHSLQTYIFSLQKLSVCSGKQFSEVCDESAFDINTKDIILEFDKINGNGRFRSVPAIVVFEAMRNGFEFCFKYADDILNSLLGVLESASKKGIITNTTSKNMDEIIKNNISSTLQAMGVKKYTIGYKNNNFENSFDHLRSDEGLIELYEVLLGSILVVLGSVAARRQGEIIDLHDDALIPDINPNILKNKNINFFLSFYNRKSGDETDRERLSRPIPRSVAGLIWKLKLFKKNLTDKKLIEPSQCLWVLFKKKYIARKS</sequence>
<keyword evidence="2" id="KW-1185">Reference proteome</keyword>
<evidence type="ECO:0000313" key="2">
    <source>
        <dbReference type="Proteomes" id="UP001528823"/>
    </source>
</evidence>
<reference evidence="1 2" key="1">
    <citation type="submission" date="2022-11" db="EMBL/GenBank/DDBJ databases">
        <title>Spartinivicinus poritis sp. nov., isolated from scleractinian coral Porites lutea.</title>
        <authorList>
            <person name="Zhang G."/>
            <person name="Cai L."/>
            <person name="Wei Q."/>
        </authorList>
    </citation>
    <scope>NUCLEOTIDE SEQUENCE [LARGE SCALE GENOMIC DNA]</scope>
    <source>
        <strain evidence="1 2">A2-2</strain>
    </source>
</reference>
<dbReference type="Proteomes" id="UP001528823">
    <property type="component" value="Unassembled WGS sequence"/>
</dbReference>
<name>A0ABT5UAU8_9GAMM</name>